<protein>
    <submittedName>
        <fullName evidence="1">Uncharacterized protein</fullName>
    </submittedName>
</protein>
<evidence type="ECO:0000313" key="2">
    <source>
        <dbReference type="Proteomes" id="UP000682782"/>
    </source>
</evidence>
<sequence>MIQPEELRTATDKALCGLTADESLKQRILLKASQTTETRRDNVFRPVMKLCAVVGVLLLMVVALNSVRPLSPSAPGEMNVFAAGGKDTAGTPFSQIDIKKVSGISVGSVDYQDEARCAEMIRILQSESKEAEVEIPDNGERIVIRMKDGIEYAFCINEPYVFNDEKCWTCSGLFSLLQK</sequence>
<dbReference type="Proteomes" id="UP000682782">
    <property type="component" value="Chromosome"/>
</dbReference>
<gene>
    <name evidence="1" type="ORF">JYE49_04535</name>
</gene>
<keyword evidence="2" id="KW-1185">Reference proteome</keyword>
<reference evidence="1" key="1">
    <citation type="submission" date="2021-01" db="EMBL/GenBank/DDBJ databases">
        <title>Complete genome sequence of Clostridiales bacterium R-7.</title>
        <authorList>
            <person name="Mahoney-Kurpe S.C."/>
            <person name="Palevich N."/>
            <person name="Koike S."/>
            <person name="Moon C.D."/>
            <person name="Attwood G.T."/>
        </authorList>
    </citation>
    <scope>NUCLEOTIDE SEQUENCE</scope>
    <source>
        <strain evidence="1">R-7</strain>
    </source>
</reference>
<dbReference type="EMBL" id="CP068393">
    <property type="protein sequence ID" value="QUC67968.1"/>
    <property type="molecule type" value="Genomic_DNA"/>
</dbReference>
<accession>A0AC61N9L7</accession>
<name>A0AC61N9L7_9FIRM</name>
<organism evidence="1 2">
    <name type="scientific">Aristaeella hokkaidonensis</name>
    <dbReference type="NCBI Taxonomy" id="3046382"/>
    <lineage>
        <taxon>Bacteria</taxon>
        <taxon>Bacillati</taxon>
        <taxon>Bacillota</taxon>
        <taxon>Clostridia</taxon>
        <taxon>Eubacteriales</taxon>
        <taxon>Aristaeellaceae</taxon>
        <taxon>Aristaeella</taxon>
    </lineage>
</organism>
<proteinExistence type="predicted"/>
<evidence type="ECO:0000313" key="1">
    <source>
        <dbReference type="EMBL" id="QUC67968.1"/>
    </source>
</evidence>